<feature type="region of interest" description="Disordered" evidence="2">
    <location>
        <begin position="487"/>
        <end position="527"/>
    </location>
</feature>
<feature type="region of interest" description="Disordered" evidence="2">
    <location>
        <begin position="1"/>
        <end position="40"/>
    </location>
</feature>
<dbReference type="AlphaFoldDB" id="A0AAP0P561"/>
<dbReference type="Proteomes" id="UP001420932">
    <property type="component" value="Unassembled WGS sequence"/>
</dbReference>
<evidence type="ECO:0000256" key="1">
    <source>
        <dbReference type="SAM" id="Coils"/>
    </source>
</evidence>
<proteinExistence type="predicted"/>
<dbReference type="EMBL" id="JBBNAF010000007">
    <property type="protein sequence ID" value="KAK9128710.1"/>
    <property type="molecule type" value="Genomic_DNA"/>
</dbReference>
<gene>
    <name evidence="3" type="ORF">Syun_017507</name>
</gene>
<organism evidence="3 4">
    <name type="scientific">Stephania yunnanensis</name>
    <dbReference type="NCBI Taxonomy" id="152371"/>
    <lineage>
        <taxon>Eukaryota</taxon>
        <taxon>Viridiplantae</taxon>
        <taxon>Streptophyta</taxon>
        <taxon>Embryophyta</taxon>
        <taxon>Tracheophyta</taxon>
        <taxon>Spermatophyta</taxon>
        <taxon>Magnoliopsida</taxon>
        <taxon>Ranunculales</taxon>
        <taxon>Menispermaceae</taxon>
        <taxon>Menispermoideae</taxon>
        <taxon>Cissampelideae</taxon>
        <taxon>Stephania</taxon>
    </lineage>
</organism>
<dbReference type="SUPFAM" id="SSF57997">
    <property type="entry name" value="Tropomyosin"/>
    <property type="match status" value="1"/>
</dbReference>
<reference evidence="3 4" key="1">
    <citation type="submission" date="2024-01" db="EMBL/GenBank/DDBJ databases">
        <title>Genome assemblies of Stephania.</title>
        <authorList>
            <person name="Yang L."/>
        </authorList>
    </citation>
    <scope>NUCLEOTIDE SEQUENCE [LARGE SCALE GENOMIC DNA]</scope>
    <source>
        <strain evidence="3">YNDBR</strain>
        <tissue evidence="3">Leaf</tissue>
    </source>
</reference>
<keyword evidence="4" id="KW-1185">Reference proteome</keyword>
<accession>A0AAP0P561</accession>
<dbReference type="PANTHER" id="PTHR35468">
    <property type="entry name" value="MYOSIN-LIKE PROTEIN"/>
    <property type="match status" value="1"/>
</dbReference>
<keyword evidence="1" id="KW-0175">Coiled coil</keyword>
<sequence>MATTRRARWQHLPPPPTPRILHLPRRPRRKTTKPLPGKPLPLFQELEYSRTRTLQQRGKLESLFDQERAFARSERRERVNDSDSRSSFFVEEEEEEQQQQQWRFQAEILRAECNFLRLEREIAVKKLELNRFRTKRALKSTIETLHSGERGDGGVALEEEIRGLEGKLGELRRCCSFSSSSGIRDFEVRMCGGGNFDRQACVLQKRLEQLGRAVCEEKCIKEVREIAAATLCIDGDNQCKDVEILRRKMERLSKGMLERMEEEYGSMFVSSSSSSSSSASASANSSASSSMRIELHYPSLTSATVPQIQHQEAMRCDENNNNNNNSSKGCSGRCKSIVRKIVEQVRAETEEWSRMQEMLGRVKEEMEELQTFRDFWKNKALDSDERLQSLKSNVKEWKKRAKASNAKVAELEKQISGLHIELENVKTQKKLESTFTQTTTTTTTGDCSLKEKEKRVLICSLKENNHHHHHQSIKVINNANVVGVDTKKQENSKEGGQYVRQRVSSSSRSRRASPLREIGNSSPLLQKKSNTGALFPLHYSEVSHLSTFGRSVCRGSEGDVE</sequence>
<feature type="coiled-coil region" evidence="1">
    <location>
        <begin position="380"/>
        <end position="428"/>
    </location>
</feature>
<name>A0AAP0P561_9MAGN</name>
<evidence type="ECO:0000313" key="4">
    <source>
        <dbReference type="Proteomes" id="UP001420932"/>
    </source>
</evidence>
<protein>
    <submittedName>
        <fullName evidence="3">Uncharacterized protein</fullName>
    </submittedName>
</protein>
<evidence type="ECO:0000313" key="3">
    <source>
        <dbReference type="EMBL" id="KAK9128710.1"/>
    </source>
</evidence>
<dbReference type="PANTHER" id="PTHR35468:SF1">
    <property type="entry name" value="MYOSIN-LIKE PROTEIN"/>
    <property type="match status" value="1"/>
</dbReference>
<evidence type="ECO:0000256" key="2">
    <source>
        <dbReference type="SAM" id="MobiDB-lite"/>
    </source>
</evidence>
<comment type="caution">
    <text evidence="3">The sequence shown here is derived from an EMBL/GenBank/DDBJ whole genome shotgun (WGS) entry which is preliminary data.</text>
</comment>
<feature type="compositionally biased region" description="Basic residues" evidence="2">
    <location>
        <begin position="22"/>
        <end position="32"/>
    </location>
</feature>